<feature type="signal peptide" evidence="10">
    <location>
        <begin position="1"/>
        <end position="32"/>
    </location>
</feature>
<dbReference type="InterPro" id="IPR037066">
    <property type="entry name" value="Plug_dom_sf"/>
</dbReference>
<dbReference type="InterPro" id="IPR036942">
    <property type="entry name" value="Beta-barrel_TonB_sf"/>
</dbReference>
<evidence type="ECO:0000256" key="6">
    <source>
        <dbReference type="ARBA" id="ARBA00023136"/>
    </source>
</evidence>
<evidence type="ECO:0000259" key="12">
    <source>
        <dbReference type="Pfam" id="PF07715"/>
    </source>
</evidence>
<dbReference type="AlphaFoldDB" id="A0A7W6C0D2"/>
<dbReference type="CDD" id="cd01347">
    <property type="entry name" value="ligand_gated_channel"/>
    <property type="match status" value="1"/>
</dbReference>
<evidence type="ECO:0000256" key="7">
    <source>
        <dbReference type="ARBA" id="ARBA00023237"/>
    </source>
</evidence>
<dbReference type="PANTHER" id="PTHR30069">
    <property type="entry name" value="TONB-DEPENDENT OUTER MEMBRANE RECEPTOR"/>
    <property type="match status" value="1"/>
</dbReference>
<keyword evidence="6 8" id="KW-0472">Membrane</keyword>
<feature type="chain" id="PRO_5030860023" evidence="10">
    <location>
        <begin position="33"/>
        <end position="684"/>
    </location>
</feature>
<keyword evidence="13" id="KW-0675">Receptor</keyword>
<keyword evidence="5 9" id="KW-0798">TonB box</keyword>
<organism evidence="13 14">
    <name type="scientific">Novosphingobium fluoreni</name>
    <dbReference type="NCBI Taxonomy" id="1391222"/>
    <lineage>
        <taxon>Bacteria</taxon>
        <taxon>Pseudomonadati</taxon>
        <taxon>Pseudomonadota</taxon>
        <taxon>Alphaproteobacteria</taxon>
        <taxon>Sphingomonadales</taxon>
        <taxon>Sphingomonadaceae</taxon>
        <taxon>Novosphingobium</taxon>
    </lineage>
</organism>
<dbReference type="InterPro" id="IPR000531">
    <property type="entry name" value="Beta-barrel_TonB"/>
</dbReference>
<dbReference type="EMBL" id="JACIDY010000001">
    <property type="protein sequence ID" value="MBB3938533.1"/>
    <property type="molecule type" value="Genomic_DNA"/>
</dbReference>
<evidence type="ECO:0000256" key="3">
    <source>
        <dbReference type="ARBA" id="ARBA00022452"/>
    </source>
</evidence>
<keyword evidence="14" id="KW-1185">Reference proteome</keyword>
<dbReference type="Gene3D" id="2.170.130.10">
    <property type="entry name" value="TonB-dependent receptor, plug domain"/>
    <property type="match status" value="1"/>
</dbReference>
<dbReference type="GO" id="GO:0009279">
    <property type="term" value="C:cell outer membrane"/>
    <property type="evidence" value="ECO:0007669"/>
    <property type="project" value="UniProtKB-SubCell"/>
</dbReference>
<evidence type="ECO:0000256" key="4">
    <source>
        <dbReference type="ARBA" id="ARBA00022692"/>
    </source>
</evidence>
<dbReference type="InterPro" id="IPR039426">
    <property type="entry name" value="TonB-dep_rcpt-like"/>
</dbReference>
<dbReference type="Pfam" id="PF00593">
    <property type="entry name" value="TonB_dep_Rec_b-barrel"/>
    <property type="match status" value="1"/>
</dbReference>
<dbReference type="InterPro" id="IPR012910">
    <property type="entry name" value="Plug_dom"/>
</dbReference>
<evidence type="ECO:0000313" key="13">
    <source>
        <dbReference type="EMBL" id="MBB3938533.1"/>
    </source>
</evidence>
<keyword evidence="10" id="KW-0732">Signal</keyword>
<dbReference type="PANTHER" id="PTHR30069:SF37">
    <property type="entry name" value="FERRIC VIBRIOBACTIN RECEPTOR VIUA"/>
    <property type="match status" value="1"/>
</dbReference>
<evidence type="ECO:0000256" key="8">
    <source>
        <dbReference type="PROSITE-ProRule" id="PRU01360"/>
    </source>
</evidence>
<protein>
    <submittedName>
        <fullName evidence="13">Outer membrane receptor protein involved in Fe transport</fullName>
    </submittedName>
</protein>
<proteinExistence type="inferred from homology"/>
<dbReference type="RefSeq" id="WP_183615472.1">
    <property type="nucleotide sequence ID" value="NZ_JACIDY010000001.1"/>
</dbReference>
<dbReference type="SUPFAM" id="SSF56935">
    <property type="entry name" value="Porins"/>
    <property type="match status" value="1"/>
</dbReference>
<reference evidence="13 14" key="1">
    <citation type="submission" date="2020-08" db="EMBL/GenBank/DDBJ databases">
        <title>Genomic Encyclopedia of Type Strains, Phase IV (KMG-IV): sequencing the most valuable type-strain genomes for metagenomic binning, comparative biology and taxonomic classification.</title>
        <authorList>
            <person name="Goeker M."/>
        </authorList>
    </citation>
    <scope>NUCLEOTIDE SEQUENCE [LARGE SCALE GENOMIC DNA]</scope>
    <source>
        <strain evidence="13 14">DSM 27568</strain>
    </source>
</reference>
<keyword evidence="7 8" id="KW-0998">Cell outer membrane</keyword>
<dbReference type="Proteomes" id="UP000561459">
    <property type="component" value="Unassembled WGS sequence"/>
</dbReference>
<gene>
    <name evidence="13" type="ORF">GGR39_000162</name>
</gene>
<dbReference type="PROSITE" id="PS52016">
    <property type="entry name" value="TONB_DEPENDENT_REC_3"/>
    <property type="match status" value="1"/>
</dbReference>
<dbReference type="GO" id="GO:0015344">
    <property type="term" value="F:siderophore uptake transmembrane transporter activity"/>
    <property type="evidence" value="ECO:0007669"/>
    <property type="project" value="TreeGrafter"/>
</dbReference>
<keyword evidence="2 8" id="KW-0813">Transport</keyword>
<comment type="similarity">
    <text evidence="8 9">Belongs to the TonB-dependent receptor family.</text>
</comment>
<name>A0A7W6C0D2_9SPHN</name>
<dbReference type="Gene3D" id="2.40.170.20">
    <property type="entry name" value="TonB-dependent receptor, beta-barrel domain"/>
    <property type="match status" value="1"/>
</dbReference>
<comment type="caution">
    <text evidence="13">The sequence shown here is derived from an EMBL/GenBank/DDBJ whole genome shotgun (WGS) entry which is preliminary data.</text>
</comment>
<evidence type="ECO:0000256" key="10">
    <source>
        <dbReference type="SAM" id="SignalP"/>
    </source>
</evidence>
<evidence type="ECO:0000313" key="14">
    <source>
        <dbReference type="Proteomes" id="UP000561459"/>
    </source>
</evidence>
<comment type="subcellular location">
    <subcellularLocation>
        <location evidence="1 8">Cell outer membrane</location>
        <topology evidence="1 8">Multi-pass membrane protein</topology>
    </subcellularLocation>
</comment>
<feature type="domain" description="TonB-dependent receptor plug" evidence="12">
    <location>
        <begin position="61"/>
        <end position="168"/>
    </location>
</feature>
<keyword evidence="4 8" id="KW-0812">Transmembrane</keyword>
<keyword evidence="3 8" id="KW-1134">Transmembrane beta strand</keyword>
<evidence type="ECO:0000259" key="11">
    <source>
        <dbReference type="Pfam" id="PF00593"/>
    </source>
</evidence>
<evidence type="ECO:0000256" key="1">
    <source>
        <dbReference type="ARBA" id="ARBA00004571"/>
    </source>
</evidence>
<feature type="domain" description="TonB-dependent receptor-like beta-barrel" evidence="11">
    <location>
        <begin position="227"/>
        <end position="653"/>
    </location>
</feature>
<evidence type="ECO:0000256" key="2">
    <source>
        <dbReference type="ARBA" id="ARBA00022448"/>
    </source>
</evidence>
<dbReference type="Pfam" id="PF07715">
    <property type="entry name" value="Plug"/>
    <property type="match status" value="1"/>
</dbReference>
<evidence type="ECO:0000256" key="5">
    <source>
        <dbReference type="ARBA" id="ARBA00023077"/>
    </source>
</evidence>
<dbReference type="GO" id="GO:0044718">
    <property type="term" value="P:siderophore transmembrane transport"/>
    <property type="evidence" value="ECO:0007669"/>
    <property type="project" value="TreeGrafter"/>
</dbReference>
<evidence type="ECO:0000256" key="9">
    <source>
        <dbReference type="RuleBase" id="RU003357"/>
    </source>
</evidence>
<accession>A0A7W6C0D2</accession>
<sequence>MRASLRTILRSPSGPAWIGAIITLALPCPAAAQPARPTGEPYPITVIGRGLSDTPATPAYDTTVLERDAIAASASGRIEDVLASVAGFSQFRRSDSRSANPSNQGATLRALGGNASSRALVLLDGVPVANPFFGYIPFSALAPQRLGRVQITRGGGAGAFGAGAVSGTIELESGSPDTLGPLTAEALVDQRGETQAALTVAPQLGQGFAVASVQWDRGKGFWTTPSGQRTPASVRAGFESWSAAVRAVAPLDATTELQASVLAYDDQRTLRFAGADSRSSGQQASLRLVGRGAWAFDVLGYVQTQDFANIVISSTSFRKTLDQVKTPSTGYGGKIELRPPLARNHVTRLGADLRVAEGALYEEPFSAQTGLRTALRRAGGRNTDLGLYAEDDWTIGRLTLTAGARADRWRIDNGFFREIAASGRMTTDNRYADRAGWTGNFRGGAVWRVGDAISVRAAAYTGFRQPTMNELYRPFVVFPITTQANAALKNEKLEGYEAGLELRPSAGLALTVTAFDNQLKNAIANVTLSPTTRQRRNVDAIRARGLELGARGAWGTFSLDASLSWTDAKVDASGPSAALDGLRPAQVPRLAASGTLGWQPAAGWRLSSTVRHVGRQYEDDLQTDVLPAVTTVDGVVQVPLRPGVSLLLRAENLLDARIVTRNQAGSIDLGAPRTIWGGLKVGLR</sequence>